<dbReference type="EMBL" id="AM920439">
    <property type="protein sequence ID" value="CAP87156.1"/>
    <property type="molecule type" value="Genomic_DNA"/>
</dbReference>
<keyword evidence="4" id="KW-1185">Reference proteome</keyword>
<proteinExistence type="predicted"/>
<evidence type="ECO:0000313" key="3">
    <source>
        <dbReference type="EMBL" id="CAP87156.1"/>
    </source>
</evidence>
<dbReference type="HOGENOM" id="CLU_980402_0_0_1"/>
<dbReference type="Proteomes" id="UP000000724">
    <property type="component" value="Contig Pc00c24"/>
</dbReference>
<dbReference type="AlphaFoldDB" id="B6HX27"/>
<protein>
    <submittedName>
        <fullName evidence="3">Pc24g02480 protein</fullName>
    </submittedName>
</protein>
<keyword evidence="1" id="KW-0238">DNA-binding</keyword>
<name>B6HX27_PENRW</name>
<feature type="domain" description="NDT80" evidence="2">
    <location>
        <begin position="139"/>
        <end position="282"/>
    </location>
</feature>
<dbReference type="InterPro" id="IPR008967">
    <property type="entry name" value="p53-like_TF_DNA-bd_sf"/>
</dbReference>
<evidence type="ECO:0000313" key="4">
    <source>
        <dbReference type="Proteomes" id="UP000000724"/>
    </source>
</evidence>
<sequence>MPFLTWDMALHPKPIWTLYSFPMSMREICCYDSVREAIFRPENNTRPSTSSYVDHPIAKVRKEHGDSEQPARAQNGALACPFLHWMLLKFTHPVHLGILLDSSMRQTWIDISARLSGEIPLPCEAFAPNTDADVLLHSRNIFRVGGNVTMPLGKCHVMASNGNLIPITAQKLTVSAVENLGGKPVEIALATPQKLLTRSTSGRREDNAENNQLPNTLPIVKSQQVRSNNRGMVNLSFFWGRLQFPRAPQEKDAAVHLQETLRVRVQVIATLSTGAEAPVSEIFS</sequence>
<evidence type="ECO:0000256" key="1">
    <source>
        <dbReference type="ARBA" id="ARBA00023125"/>
    </source>
</evidence>
<dbReference type="SUPFAM" id="SSF49417">
    <property type="entry name" value="p53-like transcription factors"/>
    <property type="match status" value="1"/>
</dbReference>
<dbReference type="BioCyc" id="PCHR:PC24G02480-MONOMER"/>
<evidence type="ECO:0000259" key="2">
    <source>
        <dbReference type="Pfam" id="PF05224"/>
    </source>
</evidence>
<reference evidence="3 4" key="1">
    <citation type="journal article" date="2008" name="Nat. Biotechnol.">
        <title>Genome sequencing and analysis of the filamentous fungus Penicillium chrysogenum.</title>
        <authorList>
            <person name="van den Berg M.A."/>
            <person name="Albang R."/>
            <person name="Albermann K."/>
            <person name="Badger J.H."/>
            <person name="Daran J.-M."/>
            <person name="Driessen A.J.M."/>
            <person name="Garcia-Estrada C."/>
            <person name="Fedorova N.D."/>
            <person name="Harris D.M."/>
            <person name="Heijne W.H.M."/>
            <person name="Joardar V.S."/>
            <person name="Kiel J.A.K.W."/>
            <person name="Kovalchuk A."/>
            <person name="Martin J.F."/>
            <person name="Nierman W.C."/>
            <person name="Nijland J.G."/>
            <person name="Pronk J.T."/>
            <person name="Roubos J.A."/>
            <person name="van der Klei I.J."/>
            <person name="van Peij N.N.M.E."/>
            <person name="Veenhuis M."/>
            <person name="von Doehren H."/>
            <person name="Wagner C."/>
            <person name="Wortman J.R."/>
            <person name="Bovenberg R.A.L."/>
        </authorList>
    </citation>
    <scope>NUCLEOTIDE SEQUENCE [LARGE SCALE GENOMIC DNA]</scope>
    <source>
        <strain evidence="4">ATCC 28089 / DSM 1075 / NRRL 1951 / Wisconsin 54-1255</strain>
    </source>
</reference>
<dbReference type="VEuPathDB" id="FungiDB:PCH_Pc24g02480"/>
<dbReference type="Pfam" id="PF05224">
    <property type="entry name" value="NDT80_PhoG"/>
    <property type="match status" value="1"/>
</dbReference>
<dbReference type="OrthoDB" id="10378017at2759"/>
<dbReference type="GO" id="GO:0003677">
    <property type="term" value="F:DNA binding"/>
    <property type="evidence" value="ECO:0007669"/>
    <property type="project" value="UniProtKB-KW"/>
</dbReference>
<gene>
    <name evidence="3" type="ORF">Pc24g02480</name>
    <name evidence="3" type="ORF">PCH_Pc24g02480</name>
</gene>
<dbReference type="InterPro" id="IPR024061">
    <property type="entry name" value="NDT80_DNA-bd_dom"/>
</dbReference>
<organism evidence="3 4">
    <name type="scientific">Penicillium rubens (strain ATCC 28089 / DSM 1075 / NRRL 1951 / Wisconsin 54-1255)</name>
    <name type="common">Penicillium chrysogenum</name>
    <dbReference type="NCBI Taxonomy" id="500485"/>
    <lineage>
        <taxon>Eukaryota</taxon>
        <taxon>Fungi</taxon>
        <taxon>Dikarya</taxon>
        <taxon>Ascomycota</taxon>
        <taxon>Pezizomycotina</taxon>
        <taxon>Eurotiomycetes</taxon>
        <taxon>Eurotiomycetidae</taxon>
        <taxon>Eurotiales</taxon>
        <taxon>Aspergillaceae</taxon>
        <taxon>Penicillium</taxon>
        <taxon>Penicillium chrysogenum species complex</taxon>
    </lineage>
</organism>
<dbReference type="GO" id="GO:0003700">
    <property type="term" value="F:DNA-binding transcription factor activity"/>
    <property type="evidence" value="ECO:0007669"/>
    <property type="project" value="InterPro"/>
</dbReference>
<accession>B6HX27</accession>